<reference evidence="1" key="1">
    <citation type="submission" date="2018-02" db="EMBL/GenBank/DDBJ databases">
        <title>Rhizophora mucronata_Transcriptome.</title>
        <authorList>
            <person name="Meera S.P."/>
            <person name="Sreeshan A."/>
            <person name="Augustine A."/>
        </authorList>
    </citation>
    <scope>NUCLEOTIDE SEQUENCE</scope>
    <source>
        <tissue evidence="1">Leaf</tissue>
    </source>
</reference>
<sequence length="72" mass="8236">MSTVTIFSCFSSEPLQYHNPVSDKSGDPHICFLHWNKNSDPIFSPFVTNLCIDSWKVSNFNSPLIFSTYFKA</sequence>
<evidence type="ECO:0000313" key="1">
    <source>
        <dbReference type="EMBL" id="MBX35113.1"/>
    </source>
</evidence>
<dbReference type="AlphaFoldDB" id="A0A2P2MY12"/>
<accession>A0A2P2MY12</accession>
<name>A0A2P2MY12_RHIMU</name>
<proteinExistence type="predicted"/>
<protein>
    <submittedName>
        <fullName evidence="1">Uncharacterized protein</fullName>
    </submittedName>
</protein>
<organism evidence="1">
    <name type="scientific">Rhizophora mucronata</name>
    <name type="common">Asiatic mangrove</name>
    <dbReference type="NCBI Taxonomy" id="61149"/>
    <lineage>
        <taxon>Eukaryota</taxon>
        <taxon>Viridiplantae</taxon>
        <taxon>Streptophyta</taxon>
        <taxon>Embryophyta</taxon>
        <taxon>Tracheophyta</taxon>
        <taxon>Spermatophyta</taxon>
        <taxon>Magnoliopsida</taxon>
        <taxon>eudicotyledons</taxon>
        <taxon>Gunneridae</taxon>
        <taxon>Pentapetalae</taxon>
        <taxon>rosids</taxon>
        <taxon>fabids</taxon>
        <taxon>Malpighiales</taxon>
        <taxon>Rhizophoraceae</taxon>
        <taxon>Rhizophora</taxon>
    </lineage>
</organism>
<dbReference type="EMBL" id="GGEC01054629">
    <property type="protein sequence ID" value="MBX35113.1"/>
    <property type="molecule type" value="Transcribed_RNA"/>
</dbReference>